<protein>
    <submittedName>
        <fullName evidence="3">Tetratricopeptide repeat protein</fullName>
    </submittedName>
</protein>
<dbReference type="RefSeq" id="WP_274689543.1">
    <property type="nucleotide sequence ID" value="NZ_JAPMOU010000018.1"/>
</dbReference>
<feature type="repeat" description="TPR" evidence="1">
    <location>
        <begin position="234"/>
        <end position="267"/>
    </location>
</feature>
<reference evidence="3 4" key="1">
    <citation type="submission" date="2022-11" db="EMBL/GenBank/DDBJ databases">
        <title>Spartinivicinus poritis sp. nov., isolated from scleractinian coral Porites lutea.</title>
        <authorList>
            <person name="Zhang G."/>
            <person name="Cai L."/>
            <person name="Wei Q."/>
        </authorList>
    </citation>
    <scope>NUCLEOTIDE SEQUENCE [LARGE SCALE GENOMIC DNA]</scope>
    <source>
        <strain evidence="3 4">A2-2</strain>
    </source>
</reference>
<evidence type="ECO:0000259" key="2">
    <source>
        <dbReference type="Pfam" id="PF25063"/>
    </source>
</evidence>
<dbReference type="InterPro" id="IPR056834">
    <property type="entry name" value="ARM_TT21_C"/>
</dbReference>
<dbReference type="SUPFAM" id="SSF48452">
    <property type="entry name" value="TPR-like"/>
    <property type="match status" value="2"/>
</dbReference>
<dbReference type="EMBL" id="JAPMOU010000018">
    <property type="protein sequence ID" value="MDE1463200.1"/>
    <property type="molecule type" value="Genomic_DNA"/>
</dbReference>
<dbReference type="Pfam" id="PF14559">
    <property type="entry name" value="TPR_19"/>
    <property type="match status" value="1"/>
</dbReference>
<dbReference type="Pfam" id="PF25063">
    <property type="entry name" value="ARM_TT21_C"/>
    <property type="match status" value="1"/>
</dbReference>
<dbReference type="PANTHER" id="PTHR44366:SF1">
    <property type="entry name" value="UDP-N-ACETYLGLUCOSAMINE--PEPTIDE N-ACETYLGLUCOSAMINYLTRANSFERASE 110 KDA SUBUNIT"/>
    <property type="match status" value="1"/>
</dbReference>
<dbReference type="InterPro" id="IPR019734">
    <property type="entry name" value="TPR_rpt"/>
</dbReference>
<gene>
    <name evidence="3" type="ORF">ORQ98_14635</name>
</gene>
<dbReference type="InterPro" id="IPR037919">
    <property type="entry name" value="OGT"/>
</dbReference>
<proteinExistence type="predicted"/>
<dbReference type="Proteomes" id="UP001528823">
    <property type="component" value="Unassembled WGS sequence"/>
</dbReference>
<evidence type="ECO:0000313" key="3">
    <source>
        <dbReference type="EMBL" id="MDE1463200.1"/>
    </source>
</evidence>
<keyword evidence="4" id="KW-1185">Reference proteome</keyword>
<dbReference type="Gene3D" id="1.25.40.10">
    <property type="entry name" value="Tetratricopeptide repeat domain"/>
    <property type="match status" value="2"/>
</dbReference>
<feature type="domain" description="Tetratricopeptide repeat protein 21A/21B C-terminal ARM" evidence="2">
    <location>
        <begin position="145"/>
        <end position="300"/>
    </location>
</feature>
<dbReference type="PROSITE" id="PS50005">
    <property type="entry name" value="TPR"/>
    <property type="match status" value="6"/>
</dbReference>
<organism evidence="3 4">
    <name type="scientific">Spartinivicinus poritis</name>
    <dbReference type="NCBI Taxonomy" id="2994640"/>
    <lineage>
        <taxon>Bacteria</taxon>
        <taxon>Pseudomonadati</taxon>
        <taxon>Pseudomonadota</taxon>
        <taxon>Gammaproteobacteria</taxon>
        <taxon>Oceanospirillales</taxon>
        <taxon>Zooshikellaceae</taxon>
        <taxon>Spartinivicinus</taxon>
    </lineage>
</organism>
<dbReference type="SMART" id="SM00028">
    <property type="entry name" value="TPR"/>
    <property type="match status" value="9"/>
</dbReference>
<feature type="repeat" description="TPR" evidence="1">
    <location>
        <begin position="370"/>
        <end position="403"/>
    </location>
</feature>
<name>A0ABT5UAK0_9GAMM</name>
<comment type="caution">
    <text evidence="3">The sequence shown here is derived from an EMBL/GenBank/DDBJ whole genome shotgun (WGS) entry which is preliminary data.</text>
</comment>
<keyword evidence="1" id="KW-0802">TPR repeat</keyword>
<dbReference type="InterPro" id="IPR011990">
    <property type="entry name" value="TPR-like_helical_dom_sf"/>
</dbReference>
<feature type="repeat" description="TPR" evidence="1">
    <location>
        <begin position="200"/>
        <end position="233"/>
    </location>
</feature>
<evidence type="ECO:0000313" key="4">
    <source>
        <dbReference type="Proteomes" id="UP001528823"/>
    </source>
</evidence>
<feature type="repeat" description="TPR" evidence="1">
    <location>
        <begin position="302"/>
        <end position="335"/>
    </location>
</feature>
<dbReference type="Pfam" id="PF13181">
    <property type="entry name" value="TPR_8"/>
    <property type="match status" value="1"/>
</dbReference>
<sequence length="413" mass="46985">MAVSKYISFLLFCLLSPFAVGYSNSILDTLVSFSPEIEAPPDFSKADLFEPAAQQTHFNEVINGFYLWQADRYFSQNNTVQAKKAIDNVLATSPDLAAAHAALGRYYFYVHDFQMSLKEFLLAQYLDPNYFPAYVDAADLYIKVFKRADLAIDSYKKALAIKPDHGQVHYALAVAYINDNQLDKAKLHFLQAAIIAPWYAQSWLAMGHIAMAEGNLSKAQQFLDKLLDYQPEFAPAYILLGDLFRKKQQYTKALSAYHQAISLQNNLSTAWMKIATLHEQLGADTQAINAYQKIVAIRPTEAEAYNNLAKLTLKKNQLTKAEEWARQAILLAPHKLIFRQTLAWIYQAQGKFQEALNLIKQFIGQEDDNAEIHYQLGVIYKKLEQAEKAKFFLKRAISINPNYNDARQVLRGL</sequence>
<feature type="repeat" description="TPR" evidence="1">
    <location>
        <begin position="97"/>
        <end position="130"/>
    </location>
</feature>
<accession>A0ABT5UAK0</accession>
<evidence type="ECO:0000256" key="1">
    <source>
        <dbReference type="PROSITE-ProRule" id="PRU00339"/>
    </source>
</evidence>
<dbReference type="PANTHER" id="PTHR44366">
    <property type="entry name" value="UDP-N-ACETYLGLUCOSAMINE--PEPTIDE N-ACETYLGLUCOSAMINYLTRANSFERASE 110 KDA SUBUNIT"/>
    <property type="match status" value="1"/>
</dbReference>
<feature type="repeat" description="TPR" evidence="1">
    <location>
        <begin position="268"/>
        <end position="301"/>
    </location>
</feature>